<dbReference type="OrthoDB" id="2257229at2759"/>
<reference evidence="1 2" key="1">
    <citation type="submission" date="2016-07" db="EMBL/GenBank/DDBJ databases">
        <title>Pervasive Adenine N6-methylation of Active Genes in Fungi.</title>
        <authorList>
            <consortium name="DOE Joint Genome Institute"/>
            <person name="Mondo S.J."/>
            <person name="Dannebaum R.O."/>
            <person name="Kuo R.C."/>
            <person name="Labutti K."/>
            <person name="Haridas S."/>
            <person name="Kuo A."/>
            <person name="Salamov A."/>
            <person name="Ahrendt S.R."/>
            <person name="Lipzen A."/>
            <person name="Sullivan W."/>
            <person name="Andreopoulos W.B."/>
            <person name="Clum A."/>
            <person name="Lindquist E."/>
            <person name="Daum C."/>
            <person name="Ramamoorthy G.K."/>
            <person name="Gryganskyi A."/>
            <person name="Culley D."/>
            <person name="Magnuson J.K."/>
            <person name="James T.Y."/>
            <person name="O'Malley M.A."/>
            <person name="Stajich J.E."/>
            <person name="Spatafora J.W."/>
            <person name="Visel A."/>
            <person name="Grigoriev I.V."/>
        </authorList>
    </citation>
    <scope>NUCLEOTIDE SEQUENCE [LARGE SCALE GENOMIC DNA]</scope>
    <source>
        <strain evidence="1 2">NRRL 2496</strain>
    </source>
</reference>
<dbReference type="EMBL" id="MCGN01000010">
    <property type="protein sequence ID" value="ORY91910.1"/>
    <property type="molecule type" value="Genomic_DNA"/>
</dbReference>
<comment type="caution">
    <text evidence="1">The sequence shown here is derived from an EMBL/GenBank/DDBJ whole genome shotgun (WGS) entry which is preliminary data.</text>
</comment>
<protein>
    <submittedName>
        <fullName evidence="1">Uncharacterized protein</fullName>
    </submittedName>
</protein>
<evidence type="ECO:0000313" key="1">
    <source>
        <dbReference type="EMBL" id="ORY91910.1"/>
    </source>
</evidence>
<sequence length="81" mass="9037">MMDVFRHPKLSAVCDRVLLDFMHADAVSCKFNNDELIQVISIVDALENKTKSIREAKRDLLTLSSDMSGAKTDVTEDLAIP</sequence>
<name>A0A1X2H295_SYNRA</name>
<evidence type="ECO:0000313" key="2">
    <source>
        <dbReference type="Proteomes" id="UP000242180"/>
    </source>
</evidence>
<gene>
    <name evidence="1" type="ORF">BCR43DRAFT_74634</name>
</gene>
<accession>A0A1X2H295</accession>
<dbReference type="AlphaFoldDB" id="A0A1X2H295"/>
<keyword evidence="2" id="KW-1185">Reference proteome</keyword>
<organism evidence="1 2">
    <name type="scientific">Syncephalastrum racemosum</name>
    <name type="common">Filamentous fungus</name>
    <dbReference type="NCBI Taxonomy" id="13706"/>
    <lineage>
        <taxon>Eukaryota</taxon>
        <taxon>Fungi</taxon>
        <taxon>Fungi incertae sedis</taxon>
        <taxon>Mucoromycota</taxon>
        <taxon>Mucoromycotina</taxon>
        <taxon>Mucoromycetes</taxon>
        <taxon>Mucorales</taxon>
        <taxon>Syncephalastraceae</taxon>
        <taxon>Syncephalastrum</taxon>
    </lineage>
</organism>
<proteinExistence type="predicted"/>
<dbReference type="InParanoid" id="A0A1X2H295"/>
<dbReference type="Proteomes" id="UP000242180">
    <property type="component" value="Unassembled WGS sequence"/>
</dbReference>